<gene>
    <name evidence="2" type="ORF">mPipKuh1_009727</name>
</gene>
<proteinExistence type="predicted"/>
<feature type="region of interest" description="Disordered" evidence="1">
    <location>
        <begin position="14"/>
        <end position="154"/>
    </location>
</feature>
<evidence type="ECO:0000313" key="2">
    <source>
        <dbReference type="EMBL" id="KAF6294317.1"/>
    </source>
</evidence>
<name>A0A7J7T1R8_PIPKU</name>
<dbReference type="EMBL" id="JACAGB010000034">
    <property type="protein sequence ID" value="KAF6294317.1"/>
    <property type="molecule type" value="Genomic_DNA"/>
</dbReference>
<sequence length="206" mass="20376">MGLIERDNLLLRQVTAGGGGGLGGRAAPPGSTPLDKLRGAQRPPPSPSLGLDCLGRRVGTRGPGRLLGAPAPPPASVGAGAGAGHAGPRHLGGRGQGVPAAGAGGPVPEPPGAAPAAAGPGTGQDRAGAAGRAAGPGGAGERAVPGTCPARPPPQLQALPQAFLVSTVRGREGSLGGPSQFYEFLFIYRIFRRIRRPPNFTVKTWA</sequence>
<organism evidence="2 3">
    <name type="scientific">Pipistrellus kuhlii</name>
    <name type="common">Kuhl's pipistrelle</name>
    <dbReference type="NCBI Taxonomy" id="59472"/>
    <lineage>
        <taxon>Eukaryota</taxon>
        <taxon>Metazoa</taxon>
        <taxon>Chordata</taxon>
        <taxon>Craniata</taxon>
        <taxon>Vertebrata</taxon>
        <taxon>Euteleostomi</taxon>
        <taxon>Mammalia</taxon>
        <taxon>Eutheria</taxon>
        <taxon>Laurasiatheria</taxon>
        <taxon>Chiroptera</taxon>
        <taxon>Yangochiroptera</taxon>
        <taxon>Vespertilionidae</taxon>
        <taxon>Pipistrellus</taxon>
    </lineage>
</organism>
<evidence type="ECO:0000313" key="3">
    <source>
        <dbReference type="Proteomes" id="UP000558488"/>
    </source>
</evidence>
<keyword evidence="3" id="KW-1185">Reference proteome</keyword>
<protein>
    <submittedName>
        <fullName evidence="2">Uncharacterized protein</fullName>
    </submittedName>
</protein>
<dbReference type="AlphaFoldDB" id="A0A7J7T1R8"/>
<evidence type="ECO:0000256" key="1">
    <source>
        <dbReference type="SAM" id="MobiDB-lite"/>
    </source>
</evidence>
<reference evidence="2 3" key="1">
    <citation type="journal article" date="2020" name="Nature">
        <title>Six reference-quality genomes reveal evolution of bat adaptations.</title>
        <authorList>
            <person name="Jebb D."/>
            <person name="Huang Z."/>
            <person name="Pippel M."/>
            <person name="Hughes G.M."/>
            <person name="Lavrichenko K."/>
            <person name="Devanna P."/>
            <person name="Winkler S."/>
            <person name="Jermiin L.S."/>
            <person name="Skirmuntt E.C."/>
            <person name="Katzourakis A."/>
            <person name="Burkitt-Gray L."/>
            <person name="Ray D.A."/>
            <person name="Sullivan K.A.M."/>
            <person name="Roscito J.G."/>
            <person name="Kirilenko B.M."/>
            <person name="Davalos L.M."/>
            <person name="Corthals A.P."/>
            <person name="Power M.L."/>
            <person name="Jones G."/>
            <person name="Ransome R.D."/>
            <person name="Dechmann D.K.N."/>
            <person name="Locatelli A.G."/>
            <person name="Puechmaille S.J."/>
            <person name="Fedrigo O."/>
            <person name="Jarvis E.D."/>
            <person name="Hiller M."/>
            <person name="Vernes S.C."/>
            <person name="Myers E.W."/>
            <person name="Teeling E.C."/>
        </authorList>
    </citation>
    <scope>NUCLEOTIDE SEQUENCE [LARGE SCALE GENOMIC DNA]</scope>
    <source>
        <strain evidence="2">MPipKuh1</strain>
        <tissue evidence="2">Flight muscle</tissue>
    </source>
</reference>
<comment type="caution">
    <text evidence="2">The sequence shown here is derived from an EMBL/GenBank/DDBJ whole genome shotgun (WGS) entry which is preliminary data.</text>
</comment>
<accession>A0A7J7T1R8</accession>
<dbReference type="Proteomes" id="UP000558488">
    <property type="component" value="Unassembled WGS sequence"/>
</dbReference>